<sequence length="124" mass="14261">MKYPFTNEGFVQLQKQLQQLDDQALSAEAAKIRADFSQWLLTHFELSRRQESFLAQINPSAISLYSAETAFAVENRLIVRLDKEKDKDEQGKIIWNVSSLKAQAGIDHFEATGTLTFYIRYTEV</sequence>
<organism evidence="1 2">
    <name type="scientific">Pedobacter xixiisoli</name>
    <dbReference type="NCBI Taxonomy" id="1476464"/>
    <lineage>
        <taxon>Bacteria</taxon>
        <taxon>Pseudomonadati</taxon>
        <taxon>Bacteroidota</taxon>
        <taxon>Sphingobacteriia</taxon>
        <taxon>Sphingobacteriales</taxon>
        <taxon>Sphingobacteriaceae</taxon>
        <taxon>Pedobacter</taxon>
    </lineage>
</organism>
<evidence type="ECO:0000313" key="2">
    <source>
        <dbReference type="Proteomes" id="UP000219281"/>
    </source>
</evidence>
<proteinExistence type="predicted"/>
<name>A0A285ZZN7_9SPHI</name>
<dbReference type="RefSeq" id="WP_097131614.1">
    <property type="nucleotide sequence ID" value="NZ_OCMT01000002.1"/>
</dbReference>
<protein>
    <submittedName>
        <fullName evidence="1">Uncharacterized protein</fullName>
    </submittedName>
</protein>
<dbReference type="AlphaFoldDB" id="A0A285ZZN7"/>
<keyword evidence="2" id="KW-1185">Reference proteome</keyword>
<dbReference type="EMBL" id="OCMT01000002">
    <property type="protein sequence ID" value="SOD15123.1"/>
    <property type="molecule type" value="Genomic_DNA"/>
</dbReference>
<reference evidence="2" key="1">
    <citation type="submission" date="2017-09" db="EMBL/GenBank/DDBJ databases">
        <authorList>
            <person name="Varghese N."/>
            <person name="Submissions S."/>
        </authorList>
    </citation>
    <scope>NUCLEOTIDE SEQUENCE [LARGE SCALE GENOMIC DNA]</scope>
    <source>
        <strain evidence="2">CGMCC 1.12803</strain>
    </source>
</reference>
<accession>A0A285ZZN7</accession>
<gene>
    <name evidence="1" type="ORF">SAMN06297358_2098</name>
</gene>
<dbReference type="Proteomes" id="UP000219281">
    <property type="component" value="Unassembled WGS sequence"/>
</dbReference>
<dbReference type="OrthoDB" id="762944at2"/>
<evidence type="ECO:0000313" key="1">
    <source>
        <dbReference type="EMBL" id="SOD15123.1"/>
    </source>
</evidence>